<evidence type="ECO:0000313" key="3">
    <source>
        <dbReference type="Proteomes" id="UP000216024"/>
    </source>
</evidence>
<comment type="caution">
    <text evidence="2">The sequence shown here is derived from an EMBL/GenBank/DDBJ whole genome shotgun (WGS) entry which is preliminary data.</text>
</comment>
<dbReference type="Pfam" id="PF25538">
    <property type="entry name" value="DUF7922"/>
    <property type="match status" value="1"/>
</dbReference>
<accession>A0A267MGM2</accession>
<dbReference type="AlphaFoldDB" id="A0A267MGM2"/>
<proteinExistence type="predicted"/>
<dbReference type="RefSeq" id="WP_095134951.1">
    <property type="nucleotide sequence ID" value="NZ_NIBG01000020.1"/>
</dbReference>
<evidence type="ECO:0000259" key="1">
    <source>
        <dbReference type="Pfam" id="PF25538"/>
    </source>
</evidence>
<dbReference type="EMBL" id="NIBG01000020">
    <property type="protein sequence ID" value="PAB58058.1"/>
    <property type="molecule type" value="Genomic_DNA"/>
</dbReference>
<keyword evidence="3" id="KW-1185">Reference proteome</keyword>
<reference evidence="2 3" key="1">
    <citation type="submission" date="2017-06" db="EMBL/GenBank/DDBJ databases">
        <title>Draft genome sequence of anaerobic fermentative bacterium Anaeromicrobium sediminis DY2726D isolated from West Pacific Ocean sediments.</title>
        <authorList>
            <person name="Zeng X."/>
        </authorList>
    </citation>
    <scope>NUCLEOTIDE SEQUENCE [LARGE SCALE GENOMIC DNA]</scope>
    <source>
        <strain evidence="2 3">DY2726D</strain>
    </source>
</reference>
<sequence>MDNKKYRRYFIILGQEDEGFSLQTGKSPKGYTKIEVKNGKGVLTHYIQNIKYFYDAEYVYRSYLVGTNRDDIIYMDNGILKVEESGKAELKWTFNADNVDGKKASMKDFNVVCIVAESTKDAKRKSIIIPLAGYIDKKKVVWKEAFSSKLYKKNKEDLFQKHNEKEEIHVSHEHNNDYEVAENKIENLVDVESDKNTYEEEREVADSISPVEDVPVEFAEVSKEDNILEEVLDKNNEEEKVELFAEVKEDEEIEAFKNLGTEVEVQEEIEAFKDIETEVEAEEEIETFKNLGTEVEVEEEIETFKNLGTEVDVQEEIEAFKDIETEVEVKEELNTFKDSGTEVEKEFIEYDKKNLDFMGNQFGYMEEEIESSHKEFQLDGLTNRDSMEHSSYQYHFKMICKYVESMLGYYPEIIPFDKNIQNTRWWRIDYDDQTMYRNFLPFYGYVSEEDNEESGPTCPGLINKYEHYIFGIKYEEDDTKYYMYGIPGRFMESEQPYEGMTGFVYWHPVEAFRKEVNDYGYWILHIDAKTGKIVVPKDPTLPPRI</sequence>
<dbReference type="InterPro" id="IPR057682">
    <property type="entry name" value="DUF7922"/>
</dbReference>
<evidence type="ECO:0000313" key="2">
    <source>
        <dbReference type="EMBL" id="PAB58058.1"/>
    </source>
</evidence>
<feature type="domain" description="DUF7922" evidence="1">
    <location>
        <begin position="10"/>
        <end position="138"/>
    </location>
</feature>
<name>A0A267MGM2_9FIRM</name>
<organism evidence="2 3">
    <name type="scientific">Anaeromicrobium sediminis</name>
    <dbReference type="NCBI Taxonomy" id="1478221"/>
    <lineage>
        <taxon>Bacteria</taxon>
        <taxon>Bacillati</taxon>
        <taxon>Bacillota</taxon>
        <taxon>Clostridia</taxon>
        <taxon>Peptostreptococcales</taxon>
        <taxon>Thermotaleaceae</taxon>
        <taxon>Anaeromicrobium</taxon>
    </lineage>
</organism>
<gene>
    <name evidence="2" type="ORF">CCE28_17125</name>
</gene>
<dbReference type="OrthoDB" id="1705475at2"/>
<protein>
    <recommendedName>
        <fullName evidence="1">DUF7922 domain-containing protein</fullName>
    </recommendedName>
</protein>
<dbReference type="Proteomes" id="UP000216024">
    <property type="component" value="Unassembled WGS sequence"/>
</dbReference>